<feature type="repeat" description="Pumilio" evidence="5">
    <location>
        <begin position="618"/>
        <end position="653"/>
    </location>
</feature>
<accession>B8MIP7</accession>
<dbReference type="Gene3D" id="1.25.10.10">
    <property type="entry name" value="Leucine-rich Repeat Variant"/>
    <property type="match status" value="1"/>
</dbReference>
<dbReference type="EMBL" id="EQ962657">
    <property type="protein sequence ID" value="EED15140.1"/>
    <property type="molecule type" value="Genomic_DNA"/>
</dbReference>
<dbReference type="VEuPathDB" id="FungiDB:TSTA_045950"/>
<dbReference type="AlphaFoldDB" id="B8MIP7"/>
<feature type="repeat" description="Pumilio" evidence="5">
    <location>
        <begin position="654"/>
        <end position="690"/>
    </location>
</feature>
<dbReference type="RefSeq" id="XP_002485093.1">
    <property type="nucleotide sequence ID" value="XM_002485048.1"/>
</dbReference>
<evidence type="ECO:0000256" key="2">
    <source>
        <dbReference type="ARBA" id="ARBA00022552"/>
    </source>
</evidence>
<protein>
    <submittedName>
        <fullName evidence="9">RNA-binding protein, putative</fullName>
    </submittedName>
</protein>
<feature type="repeat" description="Pumilio" evidence="5">
    <location>
        <begin position="835"/>
        <end position="872"/>
    </location>
</feature>
<dbReference type="GO" id="GO:0006364">
    <property type="term" value="P:rRNA processing"/>
    <property type="evidence" value="ECO:0007669"/>
    <property type="project" value="UniProtKB-KW"/>
</dbReference>
<feature type="repeat" description="Pumilio" evidence="5">
    <location>
        <begin position="763"/>
        <end position="798"/>
    </location>
</feature>
<dbReference type="InterPro" id="IPR016024">
    <property type="entry name" value="ARM-type_fold"/>
</dbReference>
<comment type="function">
    <text evidence="4">RNA-binding nucleolar protein required for pre-rRNA processing. Involved in production of 18S rRNA and assembly of small ribosomal subunit.</text>
</comment>
<feature type="compositionally biased region" description="Polar residues" evidence="7">
    <location>
        <begin position="934"/>
        <end position="965"/>
    </location>
</feature>
<dbReference type="CDD" id="cd07920">
    <property type="entry name" value="Pumilio"/>
    <property type="match status" value="1"/>
</dbReference>
<feature type="compositionally biased region" description="Polar residues" evidence="7">
    <location>
        <begin position="900"/>
        <end position="923"/>
    </location>
</feature>
<dbReference type="PROSITE" id="PS50302">
    <property type="entry name" value="PUM"/>
    <property type="match status" value="8"/>
</dbReference>
<feature type="region of interest" description="Disordered" evidence="7">
    <location>
        <begin position="895"/>
        <end position="969"/>
    </location>
</feature>
<dbReference type="InterPro" id="IPR033133">
    <property type="entry name" value="PUM-HD"/>
</dbReference>
<dbReference type="InParanoid" id="B8MIP7"/>
<name>B8MIP7_TALSN</name>
<dbReference type="GO" id="GO:0003729">
    <property type="term" value="F:mRNA binding"/>
    <property type="evidence" value="ECO:0007669"/>
    <property type="project" value="TreeGrafter"/>
</dbReference>
<reference evidence="10" key="1">
    <citation type="journal article" date="2015" name="Genome Announc.">
        <title>Genome sequence of the AIDS-associated pathogen Penicillium marneffei (ATCC18224) and its near taxonomic relative Talaromyces stipitatus (ATCC10500).</title>
        <authorList>
            <person name="Nierman W.C."/>
            <person name="Fedorova-Abrams N.D."/>
            <person name="Andrianopoulos A."/>
        </authorList>
    </citation>
    <scope>NUCLEOTIDE SEQUENCE [LARGE SCALE GENOMIC DNA]</scope>
    <source>
        <strain evidence="10">ATCC 10500 / CBS 375.48 / QM 6759 / NRRL 1006</strain>
    </source>
</reference>
<evidence type="ECO:0000256" key="6">
    <source>
        <dbReference type="SAM" id="Coils"/>
    </source>
</evidence>
<feature type="compositionally biased region" description="Polar residues" evidence="7">
    <location>
        <begin position="462"/>
        <end position="477"/>
    </location>
</feature>
<dbReference type="GeneID" id="8107582"/>
<evidence type="ECO:0000313" key="9">
    <source>
        <dbReference type="EMBL" id="EED15140.1"/>
    </source>
</evidence>
<dbReference type="SMART" id="SM00025">
    <property type="entry name" value="Pumilio"/>
    <property type="match status" value="8"/>
</dbReference>
<evidence type="ECO:0000256" key="7">
    <source>
        <dbReference type="SAM" id="MobiDB-lite"/>
    </source>
</evidence>
<dbReference type="InterPro" id="IPR001313">
    <property type="entry name" value="Pumilio_RNA-bd_rpt"/>
</dbReference>
<feature type="region of interest" description="Disordered" evidence="7">
    <location>
        <begin position="441"/>
        <end position="482"/>
    </location>
</feature>
<dbReference type="SUPFAM" id="SSF48371">
    <property type="entry name" value="ARM repeat"/>
    <property type="match status" value="1"/>
</dbReference>
<feature type="compositionally biased region" description="Polar residues" evidence="7">
    <location>
        <begin position="191"/>
        <end position="204"/>
    </location>
</feature>
<dbReference type="FunFam" id="1.25.10.10:FF:000237">
    <property type="entry name" value="Pumilio homolog 9"/>
    <property type="match status" value="1"/>
</dbReference>
<evidence type="ECO:0000256" key="5">
    <source>
        <dbReference type="PROSITE-ProRule" id="PRU00317"/>
    </source>
</evidence>
<dbReference type="eggNOG" id="KOG2049">
    <property type="taxonomic scope" value="Eukaryota"/>
</dbReference>
<feature type="region of interest" description="Disordered" evidence="7">
    <location>
        <begin position="379"/>
        <end position="411"/>
    </location>
</feature>
<feature type="compositionally biased region" description="Polar residues" evidence="7">
    <location>
        <begin position="399"/>
        <end position="409"/>
    </location>
</feature>
<dbReference type="PhylomeDB" id="B8MIP7"/>
<dbReference type="PANTHER" id="PTHR12537:SF13">
    <property type="entry name" value="PUMILIO HOMOLOGY DOMAIN FAMILY MEMBER 4"/>
    <property type="match status" value="1"/>
</dbReference>
<keyword evidence="2" id="KW-0698">rRNA processing</keyword>
<dbReference type="OrthoDB" id="668540at2759"/>
<keyword evidence="3" id="KW-0677">Repeat</keyword>
<sequence length="1029" mass="113180">MAFKSGFSERLDELRFPSPRSPPVDAPFSHTPLSPPASMMSAFSRPTTDVRANLQRRFTTDASKLSSWSFLNQQPITSAESLDLLSSIEKKRQHIEYMREQRKRFEADMKLLDLQHERERQEIDQLARDLAQAGLTGPVSEPTTPPEYRDSGFPSAFARPTRFSTSSVTSSPGIFNIFSPSQVTSPPPAPQTRNGATATSNNHRFSVHSVPGSRRNSEEEEYFPDSVATYRQGPSIHRYSMPTTSLAAQLKSVTASYNSPAMEPFNAARLLFGDEKNDPKDEDRLPTPDIKSYLKMTDPDDKFPTLSHNSGILSANSDALDLANSRAPEPWSSHHSRYRSMPQGDLNMFRPENQFGKQLGSDSASTSRHVARHSVELNMYLGKQEPTTPTAGSSARPGSLQSSYSTNDLPTVKGNGFTSTAITPPRNHAEQFHQHNASLGRIPAGVANPRSAKQSPEREDSTLVSNGGPQSGLQATATPFGPQLASVASPSLAGQNGSSGLANFQQAQFYPYTVQPYANNGVGVNGGANQNFTGQVPYSGFSQNGMYQLPRASARPNNAALNRGGESEAQQISRFNNLPLEQYKGELYGLCKDQHGCRYLQRKLEERNPEHVQMIFAETHMHVVELMTDPFGNYLCQKLLEYSNDDQRTRLIHNAAPQLVPIALNQHGTRALQKMIEFVSTPQQIQMVIDALRGHVVDLVQDLNGNHVIQKCLNRLSAEDAQFIYDAVGAHCVIVGTHRHGCCVLQRCIDHASGEQRARLIAQITSNAFSLVQDPFGNYVVQYILDLSEPHFTEPLCQSFLGNIPPLSKQKFSSNVIEKCLRTAEYPMRRRMIDEILVPRELDAMLRDSYANYVVQTAMDFADADNRNRIIEAVRPILPSIRQTPHGRRIAGKIAGAESSGRTSGNPSGQATPNDLTSGQLPVSMQVPPKPFMQSPQGGSFNGNGSATQPFNSQQPLVSSANNFNVGPATAGPSEVSNFAHTSNQALPQSQAYGNVGNVHGLCILPETMPRSYELTAPHMNMRRRYGFG</sequence>
<dbReference type="Proteomes" id="UP000001745">
    <property type="component" value="Unassembled WGS sequence"/>
</dbReference>
<feature type="coiled-coil region" evidence="6">
    <location>
        <begin position="88"/>
        <end position="136"/>
    </location>
</feature>
<evidence type="ECO:0000256" key="1">
    <source>
        <dbReference type="ARBA" id="ARBA00022517"/>
    </source>
</evidence>
<dbReference type="InterPro" id="IPR033712">
    <property type="entry name" value="Pumilio_RNA-bd"/>
</dbReference>
<dbReference type="GO" id="GO:0005737">
    <property type="term" value="C:cytoplasm"/>
    <property type="evidence" value="ECO:0007669"/>
    <property type="project" value="TreeGrafter"/>
</dbReference>
<feature type="domain" description="PUM-HD" evidence="8">
    <location>
        <begin position="560"/>
        <end position="898"/>
    </location>
</feature>
<dbReference type="PANTHER" id="PTHR12537">
    <property type="entry name" value="RNA BINDING PROTEIN PUMILIO-RELATED"/>
    <property type="match status" value="1"/>
</dbReference>
<dbReference type="InterPro" id="IPR011989">
    <property type="entry name" value="ARM-like"/>
</dbReference>
<evidence type="ECO:0000313" key="10">
    <source>
        <dbReference type="Proteomes" id="UP000001745"/>
    </source>
</evidence>
<feature type="repeat" description="Pumilio" evidence="5">
    <location>
        <begin position="727"/>
        <end position="762"/>
    </location>
</feature>
<gene>
    <name evidence="9" type="ORF">TSTA_045950</name>
</gene>
<feature type="region of interest" description="Disordered" evidence="7">
    <location>
        <begin position="179"/>
        <end position="221"/>
    </location>
</feature>
<dbReference type="Pfam" id="PF00806">
    <property type="entry name" value="PUF"/>
    <property type="match status" value="8"/>
</dbReference>
<dbReference type="STRING" id="441959.B8MIP7"/>
<dbReference type="FunCoup" id="B8MIP7">
    <property type="interactions" value="69"/>
</dbReference>
<keyword evidence="6" id="KW-0175">Coiled coil</keyword>
<evidence type="ECO:0000256" key="4">
    <source>
        <dbReference type="ARBA" id="ARBA00024893"/>
    </source>
</evidence>
<dbReference type="PROSITE" id="PS50303">
    <property type="entry name" value="PUM_HD"/>
    <property type="match status" value="1"/>
</dbReference>
<keyword evidence="10" id="KW-1185">Reference proteome</keyword>
<organism evidence="9 10">
    <name type="scientific">Talaromyces stipitatus (strain ATCC 10500 / CBS 375.48 / QM 6759 / NRRL 1006)</name>
    <name type="common">Penicillium stipitatum</name>
    <dbReference type="NCBI Taxonomy" id="441959"/>
    <lineage>
        <taxon>Eukaryota</taxon>
        <taxon>Fungi</taxon>
        <taxon>Dikarya</taxon>
        <taxon>Ascomycota</taxon>
        <taxon>Pezizomycotina</taxon>
        <taxon>Eurotiomycetes</taxon>
        <taxon>Eurotiomycetidae</taxon>
        <taxon>Eurotiales</taxon>
        <taxon>Trichocomaceae</taxon>
        <taxon>Talaromyces</taxon>
        <taxon>Talaromyces sect. Talaromyces</taxon>
    </lineage>
</organism>
<feature type="repeat" description="Pumilio" evidence="5">
    <location>
        <begin position="799"/>
        <end position="834"/>
    </location>
</feature>
<feature type="region of interest" description="Disordered" evidence="7">
    <location>
        <begin position="1"/>
        <end position="43"/>
    </location>
</feature>
<keyword evidence="1" id="KW-0690">Ribosome biogenesis</keyword>
<evidence type="ECO:0000256" key="3">
    <source>
        <dbReference type="ARBA" id="ARBA00022737"/>
    </source>
</evidence>
<evidence type="ECO:0000259" key="8">
    <source>
        <dbReference type="PROSITE" id="PS50303"/>
    </source>
</evidence>
<dbReference type="GO" id="GO:0010608">
    <property type="term" value="P:post-transcriptional regulation of gene expression"/>
    <property type="evidence" value="ECO:0007669"/>
    <property type="project" value="TreeGrafter"/>
</dbReference>
<proteinExistence type="predicted"/>
<feature type="repeat" description="Pumilio" evidence="5">
    <location>
        <begin position="691"/>
        <end position="726"/>
    </location>
</feature>
<feature type="repeat" description="Pumilio" evidence="5">
    <location>
        <begin position="582"/>
        <end position="617"/>
    </location>
</feature>